<accession>A0A8H4Q1Y9</accession>
<protein>
    <submittedName>
        <fullName evidence="1">Uncharacterized protein</fullName>
    </submittedName>
</protein>
<gene>
    <name evidence="1" type="ORF">GQ602_006841</name>
</gene>
<reference evidence="1 2" key="1">
    <citation type="journal article" date="2020" name="G3 (Bethesda)">
        <title>Genetic Underpinnings of Host Manipulation by Ophiocordyceps as Revealed by Comparative Transcriptomics.</title>
        <authorList>
            <person name="Will I."/>
            <person name="Das B."/>
            <person name="Trinh T."/>
            <person name="Brachmann A."/>
            <person name="Ohm R.A."/>
            <person name="de Bekker C."/>
        </authorList>
    </citation>
    <scope>NUCLEOTIDE SEQUENCE [LARGE SCALE GENOMIC DNA]</scope>
    <source>
        <strain evidence="1 2">EC05</strain>
    </source>
</reference>
<keyword evidence="2" id="KW-1185">Reference proteome</keyword>
<dbReference type="AlphaFoldDB" id="A0A8H4Q1Y9"/>
<dbReference type="Proteomes" id="UP000562929">
    <property type="component" value="Unassembled WGS sequence"/>
</dbReference>
<sequence>MDELGTLSDAMDNDLGVSPLRNAIDNHITSQLPNTTEGKRLSLGEQLANTQSLSSIRSLAGQALPFQQSPTPHAVLVSLTIALRVVTLTCQTMDSLLARQGAEETGAFQDTGIYRQCAKTACPDRVAYNLDELVPMVGVATRYLEELDAFPGYADVVVELIQRSAFDDESDDLVIHRCLLATHLCAETYMRSLQSQLPTPSTRPSRPRYPKGDVKKAIVRTTRGPILGHHQVITLNCAACTDDGMDPALAFTAYADNLCWFNDWATAERKDGDALAAINASLSNNPYRPEVDYPWRRRNRLADAPTRWLALLDSVAKDDSNSHLKHSSSLCKTPLPLRRLILASVCYGSWHMFPMPRVMTLDGYARDMCAMMGIMIRGWLIDHDSEASIGEHCLMNWLCRECSVSASRETISPANALALRDDDEMRLAYGPLSYFFFSRRHRGFTRRVDNHVDSFSGRELPVRECEPACHPVVAGDDVEAITSKILALCGLQLLGPPRLDEEDWNCRPRICRACDFPGSRQQLFIISVGLERLATALPAHVRPRLVRLVEQYGFRLFPAVQARMLTLCPCLSRWTADIQSYSYQQSGFTCGQSDCSIASSDKPEALDDEESDDGRFEEMLLRQTEVEAAAYSHKTGQAAWLAVVSCPLRSWIGGSNGVQDGKGKL</sequence>
<name>A0A8H4Q1Y9_9HYPO</name>
<comment type="caution">
    <text evidence="1">The sequence shown here is derived from an EMBL/GenBank/DDBJ whole genome shotgun (WGS) entry which is preliminary data.</text>
</comment>
<proteinExistence type="predicted"/>
<dbReference type="OrthoDB" id="5412252at2759"/>
<evidence type="ECO:0000313" key="2">
    <source>
        <dbReference type="Proteomes" id="UP000562929"/>
    </source>
</evidence>
<evidence type="ECO:0000313" key="1">
    <source>
        <dbReference type="EMBL" id="KAF4582217.1"/>
    </source>
</evidence>
<organism evidence="1 2">
    <name type="scientific">Ophiocordyceps camponoti-floridani</name>
    <dbReference type="NCBI Taxonomy" id="2030778"/>
    <lineage>
        <taxon>Eukaryota</taxon>
        <taxon>Fungi</taxon>
        <taxon>Dikarya</taxon>
        <taxon>Ascomycota</taxon>
        <taxon>Pezizomycotina</taxon>
        <taxon>Sordariomycetes</taxon>
        <taxon>Hypocreomycetidae</taxon>
        <taxon>Hypocreales</taxon>
        <taxon>Ophiocordycipitaceae</taxon>
        <taxon>Ophiocordyceps</taxon>
    </lineage>
</organism>
<dbReference type="EMBL" id="JAACLJ010000008">
    <property type="protein sequence ID" value="KAF4582217.1"/>
    <property type="molecule type" value="Genomic_DNA"/>
</dbReference>